<gene>
    <name evidence="2" type="ORF">ABWK59_26935</name>
</gene>
<dbReference type="GO" id="GO:0016787">
    <property type="term" value="F:hydrolase activity"/>
    <property type="evidence" value="ECO:0007669"/>
    <property type="project" value="UniProtKB-KW"/>
</dbReference>
<dbReference type="RefSeq" id="WP_354643217.1">
    <property type="nucleotide sequence ID" value="NZ_CP159872.1"/>
</dbReference>
<dbReference type="InterPro" id="IPR050266">
    <property type="entry name" value="AB_hydrolase_sf"/>
</dbReference>
<feature type="domain" description="AB hydrolase-1" evidence="1">
    <location>
        <begin position="46"/>
        <end position="260"/>
    </location>
</feature>
<evidence type="ECO:0000313" key="2">
    <source>
        <dbReference type="EMBL" id="XCM82287.1"/>
    </source>
</evidence>
<dbReference type="Gene3D" id="3.40.50.1820">
    <property type="entry name" value="alpha/beta hydrolase"/>
    <property type="match status" value="1"/>
</dbReference>
<dbReference type="PANTHER" id="PTHR43798">
    <property type="entry name" value="MONOACYLGLYCEROL LIPASE"/>
    <property type="match status" value="1"/>
</dbReference>
<sequence>MSTDTFEAAYDALLARWPAGTEAREITTPYGPTRVHSHGPADGEPLVLLHGGGATSVSWYANAGALATRYRVHAVDILGDAGRSRREGLPLRTAEDLTRWLDAVLDGLGLPRVHLAGHSYGAWLAATYALHAPGRVAALALIDPTQCFTGYRPGYLLHALPMLLRRTRTAARAFLAWETRGTGLPEEFARLYELGVAEVRARPVVGRRAEVARLRGPVLVLFAGRSRTHDAGKAAARARRLLPHARVEVLPGVTHHSVPMAGAERIDRCLLELPGQAALGSSL</sequence>
<accession>A0AAU8K2L1</accession>
<proteinExistence type="predicted"/>
<dbReference type="InterPro" id="IPR000073">
    <property type="entry name" value="AB_hydrolase_1"/>
</dbReference>
<dbReference type="Pfam" id="PF12697">
    <property type="entry name" value="Abhydrolase_6"/>
    <property type="match status" value="1"/>
</dbReference>
<dbReference type="GO" id="GO:0016020">
    <property type="term" value="C:membrane"/>
    <property type="evidence" value="ECO:0007669"/>
    <property type="project" value="TreeGrafter"/>
</dbReference>
<dbReference type="InterPro" id="IPR029058">
    <property type="entry name" value="AB_hydrolase_fold"/>
</dbReference>
<name>A0AAU8K2L1_9ACTN</name>
<dbReference type="EMBL" id="CP159872">
    <property type="protein sequence ID" value="XCM82287.1"/>
    <property type="molecule type" value="Genomic_DNA"/>
</dbReference>
<protein>
    <submittedName>
        <fullName evidence="2">Alpha/beta fold hydrolase</fullName>
    </submittedName>
</protein>
<organism evidence="2">
    <name type="scientific">Kitasatospora camelliae</name>
    <dbReference type="NCBI Taxonomy" id="3156397"/>
    <lineage>
        <taxon>Bacteria</taxon>
        <taxon>Bacillati</taxon>
        <taxon>Actinomycetota</taxon>
        <taxon>Actinomycetes</taxon>
        <taxon>Kitasatosporales</taxon>
        <taxon>Streptomycetaceae</taxon>
        <taxon>Kitasatospora</taxon>
    </lineage>
</organism>
<dbReference type="PANTHER" id="PTHR43798:SF33">
    <property type="entry name" value="HYDROLASE, PUTATIVE (AFU_ORTHOLOGUE AFUA_2G14860)-RELATED"/>
    <property type="match status" value="1"/>
</dbReference>
<dbReference type="KEGG" id="kcm:ABWK59_26935"/>
<dbReference type="SUPFAM" id="SSF53474">
    <property type="entry name" value="alpha/beta-Hydrolases"/>
    <property type="match status" value="1"/>
</dbReference>
<evidence type="ECO:0000259" key="1">
    <source>
        <dbReference type="Pfam" id="PF12697"/>
    </source>
</evidence>
<dbReference type="AlphaFoldDB" id="A0AAU8K2L1"/>
<reference evidence="2" key="1">
    <citation type="submission" date="2024-06" db="EMBL/GenBank/DDBJ databases">
        <title>The genome sequences of Kitasatospora sp. strain HUAS MG31.</title>
        <authorList>
            <person name="Mo P."/>
        </authorList>
    </citation>
    <scope>NUCLEOTIDE SEQUENCE</scope>
    <source>
        <strain evidence="2">HUAS MG31</strain>
    </source>
</reference>
<keyword evidence="2" id="KW-0378">Hydrolase</keyword>